<comment type="caution">
    <text evidence="11">The sequence shown here is derived from an EMBL/GenBank/DDBJ whole genome shotgun (WGS) entry which is preliminary data.</text>
</comment>
<sequence length="165" mass="18338">MTIAVYPASFDPITNGHLDVTERASRLFDELVLAVADRPYKKLLFTTEQRIAMIRESVAHLPNVRVDAFSSLVVEYALGINATVLVRGLRASTDFEHEFQMAHINHHLAPTLDTVCLMADQRFTLLSSSAVREIAAYGGDVSSFVPAHIALALKQAYQKHEESRT</sequence>
<keyword evidence="4 9" id="KW-0547">Nucleotide-binding</keyword>
<keyword evidence="1 9" id="KW-0963">Cytoplasm</keyword>
<comment type="cofactor">
    <cofactor evidence="9">
        <name>Mg(2+)</name>
        <dbReference type="ChEBI" id="CHEBI:18420"/>
    </cofactor>
</comment>
<comment type="catalytic activity">
    <reaction evidence="8 9">
        <text>(R)-4'-phosphopantetheine + ATP + H(+) = 3'-dephospho-CoA + diphosphate</text>
        <dbReference type="Rhea" id="RHEA:19801"/>
        <dbReference type="ChEBI" id="CHEBI:15378"/>
        <dbReference type="ChEBI" id="CHEBI:30616"/>
        <dbReference type="ChEBI" id="CHEBI:33019"/>
        <dbReference type="ChEBI" id="CHEBI:57328"/>
        <dbReference type="ChEBI" id="CHEBI:61723"/>
        <dbReference type="EC" id="2.7.7.3"/>
    </reaction>
</comment>
<dbReference type="Proteomes" id="UP000050277">
    <property type="component" value="Unassembled WGS sequence"/>
</dbReference>
<protein>
    <recommendedName>
        <fullName evidence="9">Phosphopantetheine adenylyltransferase</fullName>
        <ecNumber evidence="9">2.7.7.3</ecNumber>
    </recommendedName>
    <alternativeName>
        <fullName evidence="9">Dephospho-CoA pyrophosphorylase</fullName>
    </alternativeName>
    <alternativeName>
        <fullName evidence="9">Pantetheine-phosphate adenylyltransferase</fullName>
        <shortName evidence="9">PPAT</shortName>
    </alternativeName>
</protein>
<evidence type="ECO:0000256" key="2">
    <source>
        <dbReference type="ARBA" id="ARBA00022679"/>
    </source>
</evidence>
<keyword evidence="2 9" id="KW-0808">Transferase</keyword>
<feature type="binding site" evidence="9">
    <location>
        <begin position="9"/>
        <end position="10"/>
    </location>
    <ligand>
        <name>ATP</name>
        <dbReference type="ChEBI" id="CHEBI:30616"/>
    </ligand>
</feature>
<dbReference type="GO" id="GO:0005737">
    <property type="term" value="C:cytoplasm"/>
    <property type="evidence" value="ECO:0007669"/>
    <property type="project" value="UniProtKB-SubCell"/>
</dbReference>
<dbReference type="HAMAP" id="MF_00151">
    <property type="entry name" value="PPAT_bact"/>
    <property type="match status" value="1"/>
</dbReference>
<feature type="site" description="Transition state stabilizer" evidence="9">
    <location>
        <position position="17"/>
    </location>
</feature>
<comment type="pathway">
    <text evidence="9">Cofactor biosynthesis; coenzyme A biosynthesis; CoA from (R)-pantothenate: step 4/5.</text>
</comment>
<evidence type="ECO:0000256" key="3">
    <source>
        <dbReference type="ARBA" id="ARBA00022695"/>
    </source>
</evidence>
<keyword evidence="3 9" id="KW-0548">Nucleotidyltransferase</keyword>
<evidence type="ECO:0000259" key="10">
    <source>
        <dbReference type="Pfam" id="PF01467"/>
    </source>
</evidence>
<dbReference type="NCBIfam" id="TIGR01510">
    <property type="entry name" value="coaD_prev_kdtB"/>
    <property type="match status" value="1"/>
</dbReference>
<comment type="function">
    <text evidence="9">Reversibly transfers an adenylyl group from ATP to 4'-phosphopantetheine, yielding dephospho-CoA (dPCoA) and pyrophosphate.</text>
</comment>
<keyword evidence="6 9" id="KW-0460">Magnesium</keyword>
<feature type="binding site" evidence="9">
    <location>
        <begin position="88"/>
        <end position="90"/>
    </location>
    <ligand>
        <name>ATP</name>
        <dbReference type="ChEBI" id="CHEBI:30616"/>
    </ligand>
</feature>
<dbReference type="NCBIfam" id="TIGR00125">
    <property type="entry name" value="cyt_tran_rel"/>
    <property type="match status" value="1"/>
</dbReference>
<dbReference type="PANTHER" id="PTHR21342">
    <property type="entry name" value="PHOSPHOPANTETHEINE ADENYLYLTRANSFERASE"/>
    <property type="match status" value="1"/>
</dbReference>
<dbReference type="InterPro" id="IPR004821">
    <property type="entry name" value="Cyt_trans-like"/>
</dbReference>
<feature type="domain" description="Cytidyltransferase-like" evidence="10">
    <location>
        <begin position="6"/>
        <end position="133"/>
    </location>
</feature>
<dbReference type="SUPFAM" id="SSF52374">
    <property type="entry name" value="Nucleotidylyl transferase"/>
    <property type="match status" value="1"/>
</dbReference>
<evidence type="ECO:0000256" key="5">
    <source>
        <dbReference type="ARBA" id="ARBA00022840"/>
    </source>
</evidence>
<evidence type="ECO:0000256" key="7">
    <source>
        <dbReference type="ARBA" id="ARBA00022993"/>
    </source>
</evidence>
<accession>A0A0N8GP80</accession>
<dbReference type="InterPro" id="IPR014729">
    <property type="entry name" value="Rossmann-like_a/b/a_fold"/>
</dbReference>
<feature type="binding site" evidence="9">
    <location>
        <begin position="123"/>
        <end position="129"/>
    </location>
    <ligand>
        <name>ATP</name>
        <dbReference type="ChEBI" id="CHEBI:30616"/>
    </ligand>
</feature>
<keyword evidence="7 9" id="KW-0173">Coenzyme A biosynthesis</keyword>
<dbReference type="EC" id="2.7.7.3" evidence="9"/>
<dbReference type="AlphaFoldDB" id="A0A0N8GP80"/>
<dbReference type="PRINTS" id="PR01020">
    <property type="entry name" value="LPSBIOSNTHSS"/>
</dbReference>
<feature type="binding site" evidence="9">
    <location>
        <position position="73"/>
    </location>
    <ligand>
        <name>substrate</name>
    </ligand>
</feature>
<evidence type="ECO:0000256" key="4">
    <source>
        <dbReference type="ARBA" id="ARBA00022741"/>
    </source>
</evidence>
<evidence type="ECO:0000313" key="12">
    <source>
        <dbReference type="Proteomes" id="UP000050277"/>
    </source>
</evidence>
<keyword evidence="12" id="KW-1185">Reference proteome</keyword>
<dbReference type="Gene3D" id="3.40.50.620">
    <property type="entry name" value="HUPs"/>
    <property type="match status" value="1"/>
</dbReference>
<evidence type="ECO:0000256" key="1">
    <source>
        <dbReference type="ARBA" id="ARBA00022490"/>
    </source>
</evidence>
<feature type="binding site" evidence="9">
    <location>
        <position position="9"/>
    </location>
    <ligand>
        <name>substrate</name>
    </ligand>
</feature>
<name>A0A0N8GP80_9CHLR</name>
<keyword evidence="5 9" id="KW-0067">ATP-binding</keyword>
<dbReference type="GO" id="GO:0015937">
    <property type="term" value="P:coenzyme A biosynthetic process"/>
    <property type="evidence" value="ECO:0007669"/>
    <property type="project" value="UniProtKB-UniRule"/>
</dbReference>
<gene>
    <name evidence="9 11" type="primary">coaD</name>
    <name evidence="11" type="ORF">SE18_24095</name>
</gene>
<comment type="subunit">
    <text evidence="9">Homohexamer.</text>
</comment>
<dbReference type="GO" id="GO:0005524">
    <property type="term" value="F:ATP binding"/>
    <property type="evidence" value="ECO:0007669"/>
    <property type="project" value="UniProtKB-KW"/>
</dbReference>
<dbReference type="PANTHER" id="PTHR21342:SF1">
    <property type="entry name" value="PHOSPHOPANTETHEINE ADENYLYLTRANSFERASE"/>
    <property type="match status" value="1"/>
</dbReference>
<dbReference type="EMBL" id="LGKP01000040">
    <property type="protein sequence ID" value="KPL80154.1"/>
    <property type="molecule type" value="Genomic_DNA"/>
</dbReference>
<proteinExistence type="inferred from homology"/>
<dbReference type="UniPathway" id="UPA00241">
    <property type="reaction ID" value="UER00355"/>
</dbReference>
<dbReference type="InterPro" id="IPR001980">
    <property type="entry name" value="PPAT"/>
</dbReference>
<comment type="similarity">
    <text evidence="9">Belongs to the bacterial CoaD family.</text>
</comment>
<dbReference type="OrthoDB" id="9806661at2"/>
<dbReference type="STRING" id="70996.SE18_24095"/>
<reference evidence="11 12" key="1">
    <citation type="submission" date="2015-07" db="EMBL/GenBank/DDBJ databases">
        <title>Whole genome sequence of Herpetosiphon geysericola DSM 7119.</title>
        <authorList>
            <person name="Hemp J."/>
            <person name="Ward L.M."/>
            <person name="Pace L.A."/>
            <person name="Fischer W.W."/>
        </authorList>
    </citation>
    <scope>NUCLEOTIDE SEQUENCE [LARGE SCALE GENOMIC DNA]</scope>
    <source>
        <strain evidence="11 12">DSM 7119</strain>
    </source>
</reference>
<evidence type="ECO:0000256" key="9">
    <source>
        <dbReference type="HAMAP-Rule" id="MF_00151"/>
    </source>
</evidence>
<feature type="binding site" evidence="9">
    <location>
        <position position="87"/>
    </location>
    <ligand>
        <name>substrate</name>
    </ligand>
</feature>
<dbReference type="CDD" id="cd02163">
    <property type="entry name" value="PPAT"/>
    <property type="match status" value="1"/>
</dbReference>
<dbReference type="GO" id="GO:0004595">
    <property type="term" value="F:pantetheine-phosphate adenylyltransferase activity"/>
    <property type="evidence" value="ECO:0007669"/>
    <property type="project" value="UniProtKB-UniRule"/>
</dbReference>
<evidence type="ECO:0000313" key="11">
    <source>
        <dbReference type="EMBL" id="KPL80154.1"/>
    </source>
</evidence>
<organism evidence="11 12">
    <name type="scientific">Herpetosiphon geysericola</name>
    <dbReference type="NCBI Taxonomy" id="70996"/>
    <lineage>
        <taxon>Bacteria</taxon>
        <taxon>Bacillati</taxon>
        <taxon>Chloroflexota</taxon>
        <taxon>Chloroflexia</taxon>
        <taxon>Herpetosiphonales</taxon>
        <taxon>Herpetosiphonaceae</taxon>
        <taxon>Herpetosiphon</taxon>
    </lineage>
</organism>
<feature type="binding site" evidence="9">
    <location>
        <position position="17"/>
    </location>
    <ligand>
        <name>ATP</name>
        <dbReference type="ChEBI" id="CHEBI:30616"/>
    </ligand>
</feature>
<evidence type="ECO:0000256" key="8">
    <source>
        <dbReference type="ARBA" id="ARBA00029346"/>
    </source>
</evidence>
<dbReference type="PATRIC" id="fig|70996.4.peg.4938"/>
<dbReference type="RefSeq" id="WP_054537027.1">
    <property type="nucleotide sequence ID" value="NZ_LGKP01000040.1"/>
</dbReference>
<dbReference type="Pfam" id="PF01467">
    <property type="entry name" value="CTP_transf_like"/>
    <property type="match status" value="1"/>
</dbReference>
<evidence type="ECO:0000256" key="6">
    <source>
        <dbReference type="ARBA" id="ARBA00022842"/>
    </source>
</evidence>
<comment type="subcellular location">
    <subcellularLocation>
        <location evidence="9">Cytoplasm</location>
    </subcellularLocation>
</comment>
<feature type="binding site" evidence="9">
    <location>
        <position position="41"/>
    </location>
    <ligand>
        <name>substrate</name>
    </ligand>
</feature>
<feature type="binding site" evidence="9">
    <location>
        <position position="98"/>
    </location>
    <ligand>
        <name>ATP</name>
        <dbReference type="ChEBI" id="CHEBI:30616"/>
    </ligand>
</feature>